<dbReference type="Proteomes" id="UP001145114">
    <property type="component" value="Unassembled WGS sequence"/>
</dbReference>
<evidence type="ECO:0000313" key="1">
    <source>
        <dbReference type="EMBL" id="KAJ1673400.1"/>
    </source>
</evidence>
<reference evidence="1" key="1">
    <citation type="submission" date="2022-06" db="EMBL/GenBank/DDBJ databases">
        <title>Phylogenomic reconstructions and comparative analyses of Kickxellomycotina fungi.</title>
        <authorList>
            <person name="Reynolds N.K."/>
            <person name="Stajich J.E."/>
            <person name="Barry K."/>
            <person name="Grigoriev I.V."/>
            <person name="Crous P."/>
            <person name="Smith M.E."/>
        </authorList>
    </citation>
    <scope>NUCLEOTIDE SEQUENCE</scope>
    <source>
        <strain evidence="1">RSA 2271</strain>
    </source>
</reference>
<accession>A0ACC1HA51</accession>
<protein>
    <submittedName>
        <fullName evidence="1">Uncharacterized protein</fullName>
    </submittedName>
</protein>
<proteinExistence type="predicted"/>
<keyword evidence="2" id="KW-1185">Reference proteome</keyword>
<dbReference type="EMBL" id="JAMZIH010006993">
    <property type="protein sequence ID" value="KAJ1673400.1"/>
    <property type="molecule type" value="Genomic_DNA"/>
</dbReference>
<organism evidence="1 2">
    <name type="scientific">Spiromyces aspiralis</name>
    <dbReference type="NCBI Taxonomy" id="68401"/>
    <lineage>
        <taxon>Eukaryota</taxon>
        <taxon>Fungi</taxon>
        <taxon>Fungi incertae sedis</taxon>
        <taxon>Zoopagomycota</taxon>
        <taxon>Kickxellomycotina</taxon>
        <taxon>Kickxellomycetes</taxon>
        <taxon>Kickxellales</taxon>
        <taxon>Kickxellaceae</taxon>
        <taxon>Spiromyces</taxon>
    </lineage>
</organism>
<gene>
    <name evidence="1" type="ORF">EV182_005309</name>
</gene>
<sequence length="496" mass="53817">MDIKVLTCSWNIDALKPSDLAESSLDANRYHLKRWLTALSPDRPDILVVGLQEVVDLESKKMTVKSLWKSTTSKKNPNSAQNISKRYQLWQDALVQTVRRVFPDDSYAVLICHNLVGLFVCVFVRDAHHNGIQGLAVSQVKTGLGGLHGNKGGIGVRFVLYNTSFCFVVSHLAAGESDSNVEARDRHSATIIRNLYFRPLPPEYHTLGPSHEDGGAVGGGGDNDDDNGDGGPCMARPALLDLNNISLDAFVDGGEGQRYLDHAVCFFMGDLNYRLNLSREMAMSLISANKIERLLEEDQLNQRLKGTSASTSGGSSNTGVSSVEFAEGASDEARYGDEKAGVTSTIVDETEADKRDLPQFPLVSFKEAPIAFLPTYKYDPGTNNYDTSDKQRVPAWCDRVLYRGGSGSLRAGQQSKESAANSSNGTLWPDVGQAAGGAGASPLDPASAAADIQGQIQPLHYRRYECNLSDHRPISAGFSVTVKSISREERATVAQQ</sequence>
<comment type="caution">
    <text evidence="1">The sequence shown here is derived from an EMBL/GenBank/DDBJ whole genome shotgun (WGS) entry which is preliminary data.</text>
</comment>
<evidence type="ECO:0000313" key="2">
    <source>
        <dbReference type="Proteomes" id="UP001145114"/>
    </source>
</evidence>
<feature type="non-terminal residue" evidence="1">
    <location>
        <position position="496"/>
    </location>
</feature>
<name>A0ACC1HA51_9FUNG</name>